<dbReference type="Proteomes" id="UP000199167">
    <property type="component" value="Unassembled WGS sequence"/>
</dbReference>
<keyword evidence="3" id="KW-1185">Reference proteome</keyword>
<dbReference type="OrthoDB" id="5120525at2"/>
<dbReference type="SUPFAM" id="SSF50475">
    <property type="entry name" value="FMN-binding split barrel"/>
    <property type="match status" value="1"/>
</dbReference>
<dbReference type="InterPro" id="IPR024624">
    <property type="entry name" value="Pyridox_Oxase_Alr4036_FMN-bd"/>
</dbReference>
<dbReference type="Gene3D" id="2.30.110.10">
    <property type="entry name" value="Electron Transport, Fmn-binding Protein, Chain A"/>
    <property type="match status" value="1"/>
</dbReference>
<dbReference type="EMBL" id="FOIZ01000002">
    <property type="protein sequence ID" value="SEW45468.1"/>
    <property type="molecule type" value="Genomic_DNA"/>
</dbReference>
<gene>
    <name evidence="2" type="ORF">SAMN04488515_3336</name>
</gene>
<dbReference type="AlphaFoldDB" id="A0A1I0RVN6"/>
<dbReference type="GO" id="GO:0010181">
    <property type="term" value="F:FMN binding"/>
    <property type="evidence" value="ECO:0007669"/>
    <property type="project" value="InterPro"/>
</dbReference>
<evidence type="ECO:0000313" key="3">
    <source>
        <dbReference type="Proteomes" id="UP000199167"/>
    </source>
</evidence>
<dbReference type="InterPro" id="IPR012349">
    <property type="entry name" value="Split_barrel_FMN-bd"/>
</dbReference>
<evidence type="ECO:0000313" key="2">
    <source>
        <dbReference type="EMBL" id="SEW45468.1"/>
    </source>
</evidence>
<organism evidence="2 3">
    <name type="scientific">Cognatiyoonia koreensis</name>
    <dbReference type="NCBI Taxonomy" id="364200"/>
    <lineage>
        <taxon>Bacteria</taxon>
        <taxon>Pseudomonadati</taxon>
        <taxon>Pseudomonadota</taxon>
        <taxon>Alphaproteobacteria</taxon>
        <taxon>Rhodobacterales</taxon>
        <taxon>Paracoccaceae</taxon>
        <taxon>Cognatiyoonia</taxon>
    </lineage>
</organism>
<evidence type="ECO:0000259" key="1">
    <source>
        <dbReference type="Pfam" id="PF12766"/>
    </source>
</evidence>
<accession>A0A1I0RVN6</accession>
<reference evidence="2 3" key="1">
    <citation type="submission" date="2016-10" db="EMBL/GenBank/DDBJ databases">
        <authorList>
            <person name="de Groot N.N."/>
        </authorList>
    </citation>
    <scope>NUCLEOTIDE SEQUENCE [LARGE SCALE GENOMIC DNA]</scope>
    <source>
        <strain evidence="2 3">DSM 17925</strain>
    </source>
</reference>
<dbReference type="STRING" id="364200.SAMN04488515_3336"/>
<dbReference type="RefSeq" id="WP_089996977.1">
    <property type="nucleotide sequence ID" value="NZ_FOIZ01000002.1"/>
</dbReference>
<feature type="domain" description="Pyridoxamine 5'-phosphate oxidase Alr4036 family FMN-binding" evidence="1">
    <location>
        <begin position="19"/>
        <end position="101"/>
    </location>
</feature>
<dbReference type="Pfam" id="PF12766">
    <property type="entry name" value="Pyridox_oxase_2"/>
    <property type="match status" value="1"/>
</dbReference>
<sequence length="184" mass="20674">MSDWFKTLDGIHDRIWQTLGRGVADRKHVARTPTFTTVRDGKPEARTIVLRAADPKTHALDVHTDLGTAKVASLRQSPHATFHIWDQKQRLQIRLLTTVDILTGDAVADIWANVPDPAREVYGTRPSPGTVIPDALDYKKPADFESFAVLRCAISEIDALHLGDEYRRAAFARSRDWQGQWLAP</sequence>
<name>A0A1I0RVN6_9RHOB</name>
<protein>
    <submittedName>
        <fullName evidence="2">Pyridoxamine 5'-phosphate oxidase</fullName>
    </submittedName>
</protein>
<proteinExistence type="predicted"/>